<organism evidence="1 2">
    <name type="scientific">Periplaneta americana</name>
    <name type="common">American cockroach</name>
    <name type="synonym">Blatta americana</name>
    <dbReference type="NCBI Taxonomy" id="6978"/>
    <lineage>
        <taxon>Eukaryota</taxon>
        <taxon>Metazoa</taxon>
        <taxon>Ecdysozoa</taxon>
        <taxon>Arthropoda</taxon>
        <taxon>Hexapoda</taxon>
        <taxon>Insecta</taxon>
        <taxon>Pterygota</taxon>
        <taxon>Neoptera</taxon>
        <taxon>Polyneoptera</taxon>
        <taxon>Dictyoptera</taxon>
        <taxon>Blattodea</taxon>
        <taxon>Blattoidea</taxon>
        <taxon>Blattidae</taxon>
        <taxon>Blattinae</taxon>
        <taxon>Periplaneta</taxon>
    </lineage>
</organism>
<sequence length="114" mass="12031">MAGLCEGDNEPPGSLKAFRKQDPKLLTTASCLKYHYIWMASTNSELPPSAASRVAFEGCTTAPYRGMHAIARFTSVGIVPPIVPCLIVAGGCNEEGCKAPVLTEMKIAVASFLG</sequence>
<reference evidence="1 2" key="1">
    <citation type="journal article" date="2022" name="Allergy">
        <title>Genome assembly and annotation of Periplaneta americana reveal a comprehensive cockroach allergen profile.</title>
        <authorList>
            <person name="Wang L."/>
            <person name="Xiong Q."/>
            <person name="Saelim N."/>
            <person name="Wang L."/>
            <person name="Nong W."/>
            <person name="Wan A.T."/>
            <person name="Shi M."/>
            <person name="Liu X."/>
            <person name="Cao Q."/>
            <person name="Hui J.H.L."/>
            <person name="Sookrung N."/>
            <person name="Leung T.F."/>
            <person name="Tungtrongchitr A."/>
            <person name="Tsui S.K.W."/>
        </authorList>
    </citation>
    <scope>NUCLEOTIDE SEQUENCE [LARGE SCALE GENOMIC DNA]</scope>
    <source>
        <strain evidence="1">PWHHKU_190912</strain>
    </source>
</reference>
<evidence type="ECO:0000313" key="1">
    <source>
        <dbReference type="EMBL" id="KAJ4442097.1"/>
    </source>
</evidence>
<protein>
    <submittedName>
        <fullName evidence="1">Uncharacterized protein</fullName>
    </submittedName>
</protein>
<accession>A0ABQ8T8D7</accession>
<name>A0ABQ8T8D7_PERAM</name>
<dbReference type="Proteomes" id="UP001148838">
    <property type="component" value="Unassembled WGS sequence"/>
</dbReference>
<gene>
    <name evidence="1" type="ORF">ANN_11963</name>
</gene>
<evidence type="ECO:0000313" key="2">
    <source>
        <dbReference type="Proteomes" id="UP001148838"/>
    </source>
</evidence>
<proteinExistence type="predicted"/>
<keyword evidence="2" id="KW-1185">Reference proteome</keyword>
<comment type="caution">
    <text evidence="1">The sequence shown here is derived from an EMBL/GenBank/DDBJ whole genome shotgun (WGS) entry which is preliminary data.</text>
</comment>
<dbReference type="EMBL" id="JAJSOF020000015">
    <property type="protein sequence ID" value="KAJ4442097.1"/>
    <property type="molecule type" value="Genomic_DNA"/>
</dbReference>